<dbReference type="Pfam" id="PF07227">
    <property type="entry name" value="PHD_Oberon"/>
    <property type="match status" value="1"/>
</dbReference>
<dbReference type="GO" id="GO:0005634">
    <property type="term" value="C:nucleus"/>
    <property type="evidence" value="ECO:0007669"/>
    <property type="project" value="UniProtKB-SubCell"/>
</dbReference>
<keyword evidence="5 7" id="KW-0175">Coiled coil</keyword>
<keyword evidence="3" id="KW-0863">Zinc-finger</keyword>
<feature type="compositionally biased region" description="Acidic residues" evidence="8">
    <location>
        <begin position="201"/>
        <end position="212"/>
    </location>
</feature>
<feature type="region of interest" description="Disordered" evidence="8">
    <location>
        <begin position="1"/>
        <end position="287"/>
    </location>
</feature>
<dbReference type="GO" id="GO:0010492">
    <property type="term" value="P:maintenance of shoot apical meristem identity"/>
    <property type="evidence" value="ECO:0007669"/>
    <property type="project" value="TreeGrafter"/>
</dbReference>
<sequence length="1149" mass="129058">MKRPRSYEEDLDEASAKDWSRREIESERPSSHRRFYSKPECLRRVSSSLSYDRSVDEDREALRPPRKRIEHESDGFDRRKSYDRYLDGGSADRSMYVPSPRGSYGTPRMHRSESFSVMKREVPKGFRSERDRSRRDGSGGSSWRRLSSGKGPFDEGKKSLSGDSEDQSRSRSRDTSSGDHRVEMPEGVKEKSLRAACSSSEMEEGELEPDPETEPKAEPSADTRGQDDRESAKCKNDKDVSNSLSQSSSQNKETSLGDEKREVRSVEMEVDQIAGNASVGEGANENNHRVKELNEERKSFFVDCSNVETFEDISVTEKKDSSCAENSSFQVPAFDIKHSVEEQAIKEDASGNVSAHLEEAQLETREGQGNKIERQFEGKEEMRADLVVEQNEGRGIDLELDQHQGDGIDLEAEAEDAAGFVRVDKEVSSENNFTLMLMTEKVKENRKGKGKGVAVSLSKNADLAEDEDAMGGPNARDFDLVLGTHVTHQEKASNAVFSHGKGEKNDKLKLEPLDLSLSLPIDLQYEKSKPSNTQPRSPGHARSIQSLPSSFRTISDGFTTSISFSSSQPFVHNPSCSLTHNSMENYEQSVGSHPLFQGVDQVASSTVWQAQTSSEAKRKGGAGALFQRVLLNGNSSHKSFQCLNGHENVNFNGPFRQSSLPRQLSPTHSLGSHDTRSEHSKDKRTMTREMSSNSLFRIEQREWEQHGVNGQLGVVERIISRIVSESLPVMGRMIQEMTEHSVTYMKAAISKMLANTDKCGEISALQEALHRRSDLTAENMQRCPRTLLEIFVAVKTGLSDFLQRTNSASSSDLIEIFLNSKCQNLACRSILPVDDCDCKVCSQKNGFCSACMCIVCSKFDMASNTCSWVGCDVCLHWCHTDCGLRDQHIRNGRSSTVTSGATEMQFNCVACGHPSEMFGFVKEVFKTCSKDWKVDNLAKELHYVRRIFLASNDLRGKGLCHIADQMLEKLEDKTKYSEVISYIMTFLSENDPNLSNVPSSYIPKESLGNNVHPGKVSHMEPTKNVDQRSDPGLHVKIEKKPIVDELESVVRYKQAEAKMYQERADNARREAEGLKRIAMAKSVKVEEEHSSKIAKLQIHEAEERRRQKFEELQASERAHQEFINMKTRMQAEITDLLLKMESTKRNFNA</sequence>
<evidence type="ECO:0000256" key="6">
    <source>
        <dbReference type="ARBA" id="ARBA00023242"/>
    </source>
</evidence>
<dbReference type="InterPro" id="IPR032881">
    <property type="entry name" value="Oberon-like_PHD"/>
</dbReference>
<feature type="compositionally biased region" description="Basic and acidic residues" evidence="8">
    <location>
        <begin position="152"/>
        <end position="193"/>
    </location>
</feature>
<evidence type="ECO:0000256" key="2">
    <source>
        <dbReference type="ARBA" id="ARBA00022723"/>
    </source>
</evidence>
<reference evidence="11 12" key="1">
    <citation type="journal article" date="2017" name="Nature">
        <title>The Apostasia genome and the evolution of orchids.</title>
        <authorList>
            <person name="Zhang G.Q."/>
            <person name="Liu K.W."/>
            <person name="Li Z."/>
            <person name="Lohaus R."/>
            <person name="Hsiao Y.Y."/>
            <person name="Niu S.C."/>
            <person name="Wang J.Y."/>
            <person name="Lin Y.C."/>
            <person name="Xu Q."/>
            <person name="Chen L.J."/>
            <person name="Yoshida K."/>
            <person name="Fujiwara S."/>
            <person name="Wang Z.W."/>
            <person name="Zhang Y.Q."/>
            <person name="Mitsuda N."/>
            <person name="Wang M."/>
            <person name="Liu G.H."/>
            <person name="Pecoraro L."/>
            <person name="Huang H.X."/>
            <person name="Xiao X.J."/>
            <person name="Lin M."/>
            <person name="Wu X.Y."/>
            <person name="Wu W.L."/>
            <person name="Chen Y.Y."/>
            <person name="Chang S.B."/>
            <person name="Sakamoto S."/>
            <person name="Ohme-Takagi M."/>
            <person name="Yagi M."/>
            <person name="Zeng S.J."/>
            <person name="Shen C.Y."/>
            <person name="Yeh C.M."/>
            <person name="Luo Y.B."/>
            <person name="Tsai W.C."/>
            <person name="Van de Peer Y."/>
            <person name="Liu Z.J."/>
        </authorList>
    </citation>
    <scope>NUCLEOTIDE SEQUENCE [LARGE SCALE GENOMIC DNA]</scope>
    <source>
        <strain evidence="12">cv. Shenzhen</strain>
        <tissue evidence="11">Stem</tissue>
    </source>
</reference>
<name>A0A2I0ADF8_9ASPA</name>
<feature type="region of interest" description="Disordered" evidence="8">
    <location>
        <begin position="527"/>
        <end position="546"/>
    </location>
</feature>
<feature type="domain" description="Oberon coiled-coil region" evidence="10">
    <location>
        <begin position="1036"/>
        <end position="1137"/>
    </location>
</feature>
<dbReference type="OrthoDB" id="784473at2759"/>
<evidence type="ECO:0000256" key="1">
    <source>
        <dbReference type="ARBA" id="ARBA00004123"/>
    </source>
</evidence>
<feature type="compositionally biased region" description="Basic and acidic residues" evidence="8">
    <location>
        <begin position="255"/>
        <end position="267"/>
    </location>
</feature>
<feature type="compositionally biased region" description="Low complexity" evidence="8">
    <location>
        <begin position="141"/>
        <end position="151"/>
    </location>
</feature>
<dbReference type="InterPro" id="IPR004082">
    <property type="entry name" value="OBERON"/>
</dbReference>
<dbReference type="Pfam" id="PF16312">
    <property type="entry name" value="Oberon_cc"/>
    <property type="match status" value="1"/>
</dbReference>
<evidence type="ECO:0000256" key="3">
    <source>
        <dbReference type="ARBA" id="ARBA00022771"/>
    </source>
</evidence>
<feature type="compositionally biased region" description="Basic and acidic residues" evidence="8">
    <location>
        <begin position="110"/>
        <end position="137"/>
    </location>
</feature>
<evidence type="ECO:0000259" key="10">
    <source>
        <dbReference type="Pfam" id="PF16312"/>
    </source>
</evidence>
<evidence type="ECO:0000313" key="12">
    <source>
        <dbReference type="Proteomes" id="UP000236161"/>
    </source>
</evidence>
<proteinExistence type="predicted"/>
<feature type="coiled-coil region" evidence="7">
    <location>
        <begin position="1050"/>
        <end position="1146"/>
    </location>
</feature>
<evidence type="ECO:0000256" key="8">
    <source>
        <dbReference type="SAM" id="MobiDB-lite"/>
    </source>
</evidence>
<dbReference type="GO" id="GO:0008270">
    <property type="term" value="F:zinc ion binding"/>
    <property type="evidence" value="ECO:0007669"/>
    <property type="project" value="UniProtKB-KW"/>
</dbReference>
<dbReference type="GO" id="GO:0010078">
    <property type="term" value="P:maintenance of root meristem identity"/>
    <property type="evidence" value="ECO:0007669"/>
    <property type="project" value="TreeGrafter"/>
</dbReference>
<dbReference type="GO" id="GO:0010468">
    <property type="term" value="P:regulation of gene expression"/>
    <property type="evidence" value="ECO:0007669"/>
    <property type="project" value="TreeGrafter"/>
</dbReference>
<evidence type="ECO:0000256" key="7">
    <source>
        <dbReference type="SAM" id="Coils"/>
    </source>
</evidence>
<organism evidence="11 12">
    <name type="scientific">Apostasia shenzhenica</name>
    <dbReference type="NCBI Taxonomy" id="1088818"/>
    <lineage>
        <taxon>Eukaryota</taxon>
        <taxon>Viridiplantae</taxon>
        <taxon>Streptophyta</taxon>
        <taxon>Embryophyta</taxon>
        <taxon>Tracheophyta</taxon>
        <taxon>Spermatophyta</taxon>
        <taxon>Magnoliopsida</taxon>
        <taxon>Liliopsida</taxon>
        <taxon>Asparagales</taxon>
        <taxon>Orchidaceae</taxon>
        <taxon>Apostasioideae</taxon>
        <taxon>Apostasia</taxon>
    </lineage>
</organism>
<feature type="region of interest" description="Disordered" evidence="8">
    <location>
        <begin position="1006"/>
        <end position="1029"/>
    </location>
</feature>
<feature type="compositionally biased region" description="Low complexity" evidence="8">
    <location>
        <begin position="241"/>
        <end position="251"/>
    </location>
</feature>
<protein>
    <submittedName>
        <fullName evidence="11">Protein OBERON 4</fullName>
    </submittedName>
</protein>
<evidence type="ECO:0000259" key="9">
    <source>
        <dbReference type="Pfam" id="PF07227"/>
    </source>
</evidence>
<keyword evidence="12" id="KW-1185">Reference proteome</keyword>
<feature type="compositionally biased region" description="Basic and acidic residues" evidence="8">
    <location>
        <begin position="1017"/>
        <end position="1029"/>
    </location>
</feature>
<dbReference type="EMBL" id="KZ451993">
    <property type="protein sequence ID" value="PKA53592.1"/>
    <property type="molecule type" value="Genomic_DNA"/>
</dbReference>
<dbReference type="PANTHER" id="PTHR21736:SF20">
    <property type="entry name" value="PROTEIN OBERON 4"/>
    <property type="match status" value="1"/>
</dbReference>
<keyword evidence="2" id="KW-0479">Metal-binding</keyword>
<dbReference type="PRINTS" id="PR01544">
    <property type="entry name" value="ARATH130DUF"/>
</dbReference>
<accession>A0A2I0ADF8</accession>
<dbReference type="Proteomes" id="UP000236161">
    <property type="component" value="Unassembled WGS sequence"/>
</dbReference>
<dbReference type="InterPro" id="IPR047578">
    <property type="entry name" value="OBE1-like_PHD"/>
</dbReference>
<dbReference type="CDD" id="cd15612">
    <property type="entry name" value="PHD_OBE1_like"/>
    <property type="match status" value="1"/>
</dbReference>
<evidence type="ECO:0000256" key="5">
    <source>
        <dbReference type="ARBA" id="ARBA00023054"/>
    </source>
</evidence>
<dbReference type="STRING" id="1088818.A0A2I0ADF8"/>
<feature type="domain" description="Oberon-like PHD finger" evidence="9">
    <location>
        <begin position="822"/>
        <end position="945"/>
    </location>
</feature>
<feature type="compositionally biased region" description="Polar residues" evidence="8">
    <location>
        <begin position="653"/>
        <end position="670"/>
    </location>
</feature>
<dbReference type="PANTHER" id="PTHR21736">
    <property type="entry name" value="VERNALIZATION-INSENSITIVE PROTEIN 3"/>
    <property type="match status" value="1"/>
</dbReference>
<feature type="compositionally biased region" description="Basic and acidic residues" evidence="8">
    <location>
        <begin position="53"/>
        <end position="86"/>
    </location>
</feature>
<evidence type="ECO:0000313" key="11">
    <source>
        <dbReference type="EMBL" id="PKA53592.1"/>
    </source>
</evidence>
<feature type="compositionally biased region" description="Basic and acidic residues" evidence="8">
    <location>
        <begin position="1"/>
        <end position="30"/>
    </location>
</feature>
<feature type="region of interest" description="Disordered" evidence="8">
    <location>
        <begin position="653"/>
        <end position="691"/>
    </location>
</feature>
<dbReference type="AlphaFoldDB" id="A0A2I0ADF8"/>
<evidence type="ECO:0000256" key="4">
    <source>
        <dbReference type="ARBA" id="ARBA00022833"/>
    </source>
</evidence>
<feature type="compositionally biased region" description="Basic and acidic residues" evidence="8">
    <location>
        <begin position="671"/>
        <end position="687"/>
    </location>
</feature>
<comment type="subcellular location">
    <subcellularLocation>
        <location evidence="1">Nucleus</location>
    </subcellularLocation>
</comment>
<keyword evidence="6" id="KW-0539">Nucleus</keyword>
<feature type="compositionally biased region" description="Basic and acidic residues" evidence="8">
    <location>
        <begin position="213"/>
        <end position="240"/>
    </location>
</feature>
<dbReference type="InterPro" id="IPR032535">
    <property type="entry name" value="Oberon_CC"/>
</dbReference>
<keyword evidence="4" id="KW-0862">Zinc</keyword>
<gene>
    <name evidence="11" type="primary">OBE4</name>
    <name evidence="11" type="ORF">AXF42_Ash009088</name>
</gene>
<dbReference type="GO" id="GO:0010071">
    <property type="term" value="P:root meristem specification"/>
    <property type="evidence" value="ECO:0007669"/>
    <property type="project" value="TreeGrafter"/>
</dbReference>